<evidence type="ECO:0000313" key="1">
    <source>
        <dbReference type="EMBL" id="PRH86412.1"/>
    </source>
</evidence>
<dbReference type="Proteomes" id="UP000237682">
    <property type="component" value="Unassembled WGS sequence"/>
</dbReference>
<accession>A0A2S9QAN3</accession>
<sequence>MNEHQPAMSENPSERLVDQRVRNRIMDSMCWLAEGAGAVRRMSPQEFFEMFFDWVDDDRPEWPWPKGAPDTMTPAEVDAVSKVLAVVNAAIADIDDSHDDVAVIASGWLERISPVARTALDLMLARGCFDEDFEESEPSNKIFESLLRAHLN</sequence>
<dbReference type="AlphaFoldDB" id="A0A2S9QAN3"/>
<proteinExistence type="predicted"/>
<comment type="caution">
    <text evidence="1">The sequence shown here is derived from an EMBL/GenBank/DDBJ whole genome shotgun (WGS) entry which is preliminary data.</text>
</comment>
<evidence type="ECO:0000313" key="2">
    <source>
        <dbReference type="Proteomes" id="UP000237682"/>
    </source>
</evidence>
<keyword evidence="2" id="KW-1185">Reference proteome</keyword>
<dbReference type="EMBL" id="PUEJ01000005">
    <property type="protein sequence ID" value="PRH86412.1"/>
    <property type="molecule type" value="Genomic_DNA"/>
</dbReference>
<gene>
    <name evidence="1" type="ORF">C5L14_13755</name>
</gene>
<name>A0A2S9QAN3_9HYPH</name>
<organism evidence="1 2">
    <name type="scientific">Labrys okinawensis</name>
    <dbReference type="NCBI Taxonomy" id="346911"/>
    <lineage>
        <taxon>Bacteria</taxon>
        <taxon>Pseudomonadati</taxon>
        <taxon>Pseudomonadota</taxon>
        <taxon>Alphaproteobacteria</taxon>
        <taxon>Hyphomicrobiales</taxon>
        <taxon>Xanthobacteraceae</taxon>
        <taxon>Labrys</taxon>
    </lineage>
</organism>
<dbReference type="RefSeq" id="WP_105862641.1">
    <property type="nucleotide sequence ID" value="NZ_PUEJ01000005.1"/>
</dbReference>
<dbReference type="OrthoDB" id="5193649at2"/>
<reference evidence="1 2" key="1">
    <citation type="submission" date="2018-02" db="EMBL/GenBank/DDBJ databases">
        <title>Whole genome sequencing of endophytic bacterium.</title>
        <authorList>
            <person name="Eedara R."/>
            <person name="Podile A.R."/>
        </authorList>
    </citation>
    <scope>NUCLEOTIDE SEQUENCE [LARGE SCALE GENOMIC DNA]</scope>
    <source>
        <strain evidence="1 2">RP1T</strain>
    </source>
</reference>
<protein>
    <submittedName>
        <fullName evidence="1">Uncharacterized protein</fullName>
    </submittedName>
</protein>